<evidence type="ECO:0008006" key="3">
    <source>
        <dbReference type="Google" id="ProtNLM"/>
    </source>
</evidence>
<dbReference type="Proteomes" id="UP000502297">
    <property type="component" value="Chromosome"/>
</dbReference>
<accession>A0A6G8S089</accession>
<name>A0A6G8S089_9GAMM</name>
<reference evidence="1 2" key="1">
    <citation type="submission" date="2020-03" db="EMBL/GenBank/DDBJ databases">
        <authorList>
            <person name="Zhu W."/>
        </authorList>
    </citation>
    <scope>NUCLEOTIDE SEQUENCE [LARGE SCALE GENOMIC DNA]</scope>
    <source>
        <strain evidence="1 2">323-1</strain>
    </source>
</reference>
<dbReference type="EMBL" id="CP049801">
    <property type="protein sequence ID" value="QIO07541.1"/>
    <property type="molecule type" value="Genomic_DNA"/>
</dbReference>
<evidence type="ECO:0000313" key="1">
    <source>
        <dbReference type="EMBL" id="QIO07541.1"/>
    </source>
</evidence>
<dbReference type="KEGG" id="asha:G8E00_13255"/>
<organism evidence="1 2">
    <name type="scientific">Acinetobacter shaoyimingii</name>
    <dbReference type="NCBI Taxonomy" id="2715164"/>
    <lineage>
        <taxon>Bacteria</taxon>
        <taxon>Pseudomonadati</taxon>
        <taxon>Pseudomonadota</taxon>
        <taxon>Gammaproteobacteria</taxon>
        <taxon>Moraxellales</taxon>
        <taxon>Moraxellaceae</taxon>
        <taxon>Acinetobacter</taxon>
    </lineage>
</organism>
<evidence type="ECO:0000313" key="2">
    <source>
        <dbReference type="Proteomes" id="UP000502297"/>
    </source>
</evidence>
<proteinExistence type="predicted"/>
<dbReference type="AlphaFoldDB" id="A0A6G8S089"/>
<dbReference type="Gene3D" id="3.10.450.160">
    <property type="entry name" value="inner membrane protein cigr"/>
    <property type="match status" value="1"/>
</dbReference>
<gene>
    <name evidence="1" type="ORF">G8E00_13255</name>
</gene>
<protein>
    <recommendedName>
        <fullName evidence="3">RcnB family protein</fullName>
    </recommendedName>
</protein>
<sequence length="150" mass="17529">MAEQKWGYRVVQQPSVPSRSTYQSYDPTAWTSNRQNADAYATPLPQSHYQNYQRPYPPYPPHHGGHGHHYPNYPAYPVQNGLTITYHQQLPSYTEYRSEQQGFVNGNNGFIQSSRMTYITDWRRYNLPAPAAGMHWIYENGRYLMVPNGR</sequence>
<dbReference type="InterPro" id="IPR024572">
    <property type="entry name" value="RcnB"/>
</dbReference>
<keyword evidence="2" id="KW-1185">Reference proteome</keyword>
<dbReference type="Pfam" id="PF11776">
    <property type="entry name" value="RcnB"/>
    <property type="match status" value="1"/>
</dbReference>